<organism evidence="2 4">
    <name type="scientific">Riemerella anatipestifer</name>
    <name type="common">Moraxella anatipestifer</name>
    <dbReference type="NCBI Taxonomy" id="34085"/>
    <lineage>
        <taxon>Bacteria</taxon>
        <taxon>Pseudomonadati</taxon>
        <taxon>Bacteroidota</taxon>
        <taxon>Flavobacteriia</taxon>
        <taxon>Flavobacteriales</taxon>
        <taxon>Weeksellaceae</taxon>
        <taxon>Riemerella</taxon>
    </lineage>
</organism>
<gene>
    <name evidence="2" type="ORF">AB406_1724</name>
    <name evidence="3" type="ORF">OKE68_11330</name>
</gene>
<dbReference type="EMBL" id="CP011859">
    <property type="protein sequence ID" value="AQY22667.1"/>
    <property type="molecule type" value="Genomic_DNA"/>
</dbReference>
<feature type="coiled-coil region" evidence="1">
    <location>
        <begin position="48"/>
        <end position="75"/>
    </location>
</feature>
<evidence type="ECO:0000313" key="3">
    <source>
        <dbReference type="EMBL" id="MCW0524898.1"/>
    </source>
</evidence>
<dbReference type="Proteomes" id="UP000189883">
    <property type="component" value="Chromosome"/>
</dbReference>
<protein>
    <submittedName>
        <fullName evidence="2">Uncharacterized protein</fullName>
    </submittedName>
</protein>
<name>A0A1S7DU96_RIEAN</name>
<dbReference type="EMBL" id="JAOZYT010000121">
    <property type="protein sequence ID" value="MCW0524898.1"/>
    <property type="molecule type" value="Genomic_DNA"/>
</dbReference>
<sequence length="142" mass="15526">MKFKKLTALLGLSQITLNAGFFGNKKSFAKLDEDQLQTIEEALEEKDTSALEQQLSDSQATIKNVENALEQALNIAGVEAGADMIASIVTLGEKCKEYGESTNRHTFAKNTGVDEEANGLIEGYLDPNDEHNQLLKQITHGK</sequence>
<keyword evidence="1" id="KW-0175">Coiled coil</keyword>
<reference evidence="2 4" key="1">
    <citation type="submission" date="2015-06" db="EMBL/GenBank/DDBJ databases">
        <title>R. anatipestifer strain HXb2 is the most virulent strain so far, and the genome sequence would help us uncover the pathogenesis.</title>
        <authorList>
            <person name="Hu Q."/>
            <person name="Qi J."/>
            <person name="Bo H."/>
            <person name="Liu G."/>
            <person name="Tao M."/>
            <person name="Ding Y."/>
            <person name="Xue Y."/>
        </authorList>
    </citation>
    <scope>NUCLEOTIDE SEQUENCE [LARGE SCALE GENOMIC DNA]</scope>
    <source>
        <strain evidence="2 4">HXb2</strain>
    </source>
</reference>
<accession>A0A1S7DU96</accession>
<dbReference type="RefSeq" id="WP_079207807.1">
    <property type="nucleotide sequence ID" value="NZ_CP011859.1"/>
</dbReference>
<proteinExistence type="predicted"/>
<reference evidence="3" key="2">
    <citation type="submission" date="2022-10" db="EMBL/GenBank/DDBJ databases">
        <title>Sifting through the core-genome to identify putative cross-protective antigens against Riemerella anatipestifer.</title>
        <authorList>
            <person name="Zheng X."/>
            <person name="Zhang W."/>
        </authorList>
    </citation>
    <scope>NUCLEOTIDE SEQUENCE</scope>
    <source>
        <strain evidence="3">ZWRA178</strain>
    </source>
</reference>
<evidence type="ECO:0000313" key="4">
    <source>
        <dbReference type="Proteomes" id="UP000189883"/>
    </source>
</evidence>
<evidence type="ECO:0000313" key="2">
    <source>
        <dbReference type="EMBL" id="AQY22667.1"/>
    </source>
</evidence>
<dbReference type="Proteomes" id="UP001207440">
    <property type="component" value="Unassembled WGS sequence"/>
</dbReference>
<evidence type="ECO:0000256" key="1">
    <source>
        <dbReference type="SAM" id="Coils"/>
    </source>
</evidence>
<dbReference type="AlphaFoldDB" id="A0A1S7DU96"/>